<accession>A0A8H4QQ56</accession>
<dbReference type="SUPFAM" id="SSF50685">
    <property type="entry name" value="Barwin-like endoglucanases"/>
    <property type="match status" value="1"/>
</dbReference>
<evidence type="ECO:0000313" key="2">
    <source>
        <dbReference type="EMBL" id="KAF4614377.1"/>
    </source>
</evidence>
<keyword evidence="3" id="KW-1185">Reference proteome</keyword>
<dbReference type="Gene3D" id="2.40.40.10">
    <property type="entry name" value="RlpA-like domain"/>
    <property type="match status" value="1"/>
</dbReference>
<feature type="signal peptide" evidence="1">
    <location>
        <begin position="1"/>
        <end position="23"/>
    </location>
</feature>
<comment type="caution">
    <text evidence="2">The sequence shown here is derived from an EMBL/GenBank/DDBJ whole genome shotgun (WGS) entry which is preliminary data.</text>
</comment>
<reference evidence="2 3" key="1">
    <citation type="submission" date="2020-03" db="EMBL/GenBank/DDBJ databases">
        <title>Draft Genome Sequence of Cudoniella acicularis.</title>
        <authorList>
            <person name="Buettner E."/>
            <person name="Kellner H."/>
        </authorList>
    </citation>
    <scope>NUCLEOTIDE SEQUENCE [LARGE SCALE GENOMIC DNA]</scope>
    <source>
        <strain evidence="2 3">DSM 108380</strain>
    </source>
</reference>
<evidence type="ECO:0000313" key="3">
    <source>
        <dbReference type="Proteomes" id="UP000566819"/>
    </source>
</evidence>
<evidence type="ECO:0000256" key="1">
    <source>
        <dbReference type="SAM" id="SignalP"/>
    </source>
</evidence>
<protein>
    <submittedName>
        <fullName evidence="2">Uncharacterized protein</fullName>
    </submittedName>
</protein>
<keyword evidence="1" id="KW-0732">Signal</keyword>
<gene>
    <name evidence="2" type="ORF">G7Y89_g15361</name>
</gene>
<organism evidence="2 3">
    <name type="scientific">Cudoniella acicularis</name>
    <dbReference type="NCBI Taxonomy" id="354080"/>
    <lineage>
        <taxon>Eukaryota</taxon>
        <taxon>Fungi</taxon>
        <taxon>Dikarya</taxon>
        <taxon>Ascomycota</taxon>
        <taxon>Pezizomycotina</taxon>
        <taxon>Leotiomycetes</taxon>
        <taxon>Helotiales</taxon>
        <taxon>Tricladiaceae</taxon>
        <taxon>Cudoniella</taxon>
    </lineage>
</organism>
<dbReference type="AlphaFoldDB" id="A0A8H4QQ56"/>
<proteinExistence type="predicted"/>
<name>A0A8H4QQ56_9HELO</name>
<dbReference type="EMBL" id="JAAMPI010002355">
    <property type="protein sequence ID" value="KAF4614377.1"/>
    <property type="molecule type" value="Genomic_DNA"/>
</dbReference>
<feature type="chain" id="PRO_5034584059" evidence="1">
    <location>
        <begin position="24"/>
        <end position="157"/>
    </location>
</feature>
<dbReference type="Proteomes" id="UP000566819">
    <property type="component" value="Unassembled WGS sequence"/>
</dbReference>
<dbReference type="CDD" id="cd22191">
    <property type="entry name" value="DPBB_RlpA_EXP_N-like"/>
    <property type="match status" value="1"/>
</dbReference>
<sequence length="157" mass="16903">MHFSRSILALGLAAIAFIPLSTTFPTPDPDPLAIPGKGANGHGLQLSAEHTFMGAGVWDPELGKGEHYKGSCDVEYTDNDVVVAIAWNWEYNKYCGRTLTLVNVGNYDRGHLTGNAVEAKVVDRCREAGSWHCKNAKIMSLTTGTVKALNGGEMPEV</sequence>
<dbReference type="InterPro" id="IPR036908">
    <property type="entry name" value="RlpA-like_sf"/>
</dbReference>